<organism evidence="1 2">
    <name type="scientific">Cotesia congregata</name>
    <name type="common">Parasitoid wasp</name>
    <name type="synonym">Apanteles congregatus</name>
    <dbReference type="NCBI Taxonomy" id="51543"/>
    <lineage>
        <taxon>Eukaryota</taxon>
        <taxon>Metazoa</taxon>
        <taxon>Ecdysozoa</taxon>
        <taxon>Arthropoda</taxon>
        <taxon>Hexapoda</taxon>
        <taxon>Insecta</taxon>
        <taxon>Pterygota</taxon>
        <taxon>Neoptera</taxon>
        <taxon>Endopterygota</taxon>
        <taxon>Hymenoptera</taxon>
        <taxon>Apocrita</taxon>
        <taxon>Ichneumonoidea</taxon>
        <taxon>Braconidae</taxon>
        <taxon>Microgastrinae</taxon>
        <taxon>Cotesia</taxon>
    </lineage>
</organism>
<name>A0A8J2HLA8_COTCN</name>
<dbReference type="Proteomes" id="UP000786811">
    <property type="component" value="Unassembled WGS sequence"/>
</dbReference>
<reference evidence="1" key="1">
    <citation type="submission" date="2021-04" db="EMBL/GenBank/DDBJ databases">
        <authorList>
            <person name="Chebbi M.A.C M."/>
        </authorList>
    </citation>
    <scope>NUCLEOTIDE SEQUENCE</scope>
</reference>
<gene>
    <name evidence="1" type="ORF">HICCMSTLAB_LOCUS11174</name>
</gene>
<evidence type="ECO:0000313" key="2">
    <source>
        <dbReference type="Proteomes" id="UP000786811"/>
    </source>
</evidence>
<accession>A0A8J2HLA8</accession>
<evidence type="ECO:0000313" key="1">
    <source>
        <dbReference type="EMBL" id="CAG5102768.1"/>
    </source>
</evidence>
<dbReference type="AlphaFoldDB" id="A0A8J2HLA8"/>
<keyword evidence="2" id="KW-1185">Reference proteome</keyword>
<comment type="caution">
    <text evidence="1">The sequence shown here is derived from an EMBL/GenBank/DDBJ whole genome shotgun (WGS) entry which is preliminary data.</text>
</comment>
<proteinExistence type="predicted"/>
<dbReference type="OrthoDB" id="9995573at2759"/>
<sequence>MHDLMEGIHRYSMALIIKIVPPAISANHLKNKYIIISASEMLSLVRNFAFVVGDLVDEQNDIWMYNNLLLEVTEILTSQIFSSELLEYLGNLIQRHNETFISLLNETLKPKFHLLLHYPRIIEKIGPPILVSSFKYEAKHRDAKIISGTITCQIQLPLSIATRCQLKSCFRYSSKIGLNDIIMSMTIRFHLSYFDLVIH</sequence>
<dbReference type="EMBL" id="CAJNRD030001123">
    <property type="protein sequence ID" value="CAG5102768.1"/>
    <property type="molecule type" value="Genomic_DNA"/>
</dbReference>
<protein>
    <submittedName>
        <fullName evidence="1">Uncharacterized protein</fullName>
    </submittedName>
</protein>